<organism evidence="4 5">
    <name type="scientific">Mesorhizobium plurifarium</name>
    <dbReference type="NCBI Taxonomy" id="69974"/>
    <lineage>
        <taxon>Bacteria</taxon>
        <taxon>Pseudomonadati</taxon>
        <taxon>Pseudomonadota</taxon>
        <taxon>Alphaproteobacteria</taxon>
        <taxon>Hyphomicrobiales</taxon>
        <taxon>Phyllobacteriaceae</taxon>
        <taxon>Mesorhizobium</taxon>
    </lineage>
</organism>
<dbReference type="SUPFAM" id="SSF56529">
    <property type="entry name" value="FAH"/>
    <property type="match status" value="1"/>
</dbReference>
<keyword evidence="4" id="KW-0413">Isomerase</keyword>
<dbReference type="AlphaFoldDB" id="A0A090F144"/>
<dbReference type="Pfam" id="PF01557">
    <property type="entry name" value="FAA_hydrolase"/>
    <property type="match status" value="1"/>
</dbReference>
<accession>A0A090F144</accession>
<dbReference type="FunFam" id="3.90.850.10:FF:000002">
    <property type="entry name" value="2-hydroxyhepta-2,4-diene-1,7-dioate isomerase"/>
    <property type="match status" value="1"/>
</dbReference>
<dbReference type="Gene3D" id="3.90.850.10">
    <property type="entry name" value="Fumarylacetoacetase-like, C-terminal domain"/>
    <property type="match status" value="1"/>
</dbReference>
<dbReference type="GeneID" id="31890334"/>
<keyword evidence="2" id="KW-0479">Metal-binding</keyword>
<reference evidence="4 5" key="1">
    <citation type="submission" date="2014-08" db="EMBL/GenBank/DDBJ databases">
        <authorList>
            <person name="Moulin Lionel"/>
        </authorList>
    </citation>
    <scope>NUCLEOTIDE SEQUENCE [LARGE SCALE GENOMIC DNA]</scope>
</reference>
<sequence length="292" mass="31404">MVAYKLGTGRLGGSLSPLVLVGMRVHPLAEILGEGAPTDLESIFADWAKYDELLAERCARVVAPGADPADVSYCTPIANPRKLICIGTNYREHNQEMAAGERPEFPYGFMRPQVALAAHGEEIRLPARASMVDWEAELGVVIGRRYGPGDGGDPLQAVAGYTVINDVSARDWIASRPSVGIDWVMQKGWNQFQPTGPWITPARFVDDPQSLGIELAVNGVVKQKSNTSRMIFGVADITLHLAGMMTLEPGDIIATGTPAGVGYGRNPREFLKAGDQVSVTVEGLGTLCNRFV</sequence>
<dbReference type="GO" id="GO:0046872">
    <property type="term" value="F:metal ion binding"/>
    <property type="evidence" value="ECO:0007669"/>
    <property type="project" value="UniProtKB-KW"/>
</dbReference>
<comment type="similarity">
    <text evidence="1">Belongs to the FAH family.</text>
</comment>
<dbReference type="InterPro" id="IPR036663">
    <property type="entry name" value="Fumarylacetoacetase_C_sf"/>
</dbReference>
<dbReference type="Proteomes" id="UP000046373">
    <property type="component" value="Unassembled WGS sequence"/>
</dbReference>
<evidence type="ECO:0000313" key="4">
    <source>
        <dbReference type="EMBL" id="CDX35334.1"/>
    </source>
</evidence>
<name>A0A090F144_MESPL</name>
<protein>
    <submittedName>
        <fullName evidence="4">2-hydroxyhepta-2,4-diene-1,7-dioate isomerase</fullName>
    </submittedName>
</protein>
<proteinExistence type="inferred from homology"/>
<evidence type="ECO:0000256" key="1">
    <source>
        <dbReference type="ARBA" id="ARBA00010211"/>
    </source>
</evidence>
<feature type="domain" description="Fumarylacetoacetase-like C-terminal" evidence="3">
    <location>
        <begin position="82"/>
        <end position="291"/>
    </location>
</feature>
<dbReference type="PANTHER" id="PTHR42796">
    <property type="entry name" value="FUMARYLACETOACETATE HYDROLASE DOMAIN-CONTAINING PROTEIN 2A-RELATED"/>
    <property type="match status" value="1"/>
</dbReference>
<dbReference type="EMBL" id="CCNB01000012">
    <property type="protein sequence ID" value="CDX35334.1"/>
    <property type="molecule type" value="Genomic_DNA"/>
</dbReference>
<dbReference type="GO" id="GO:0019752">
    <property type="term" value="P:carboxylic acid metabolic process"/>
    <property type="evidence" value="ECO:0007669"/>
    <property type="project" value="UniProtKB-ARBA"/>
</dbReference>
<dbReference type="InterPro" id="IPR051121">
    <property type="entry name" value="FAH"/>
</dbReference>
<dbReference type="GO" id="GO:0016853">
    <property type="term" value="F:isomerase activity"/>
    <property type="evidence" value="ECO:0007669"/>
    <property type="project" value="UniProtKB-KW"/>
</dbReference>
<evidence type="ECO:0000313" key="5">
    <source>
        <dbReference type="Proteomes" id="UP000046373"/>
    </source>
</evidence>
<evidence type="ECO:0000256" key="2">
    <source>
        <dbReference type="ARBA" id="ARBA00022723"/>
    </source>
</evidence>
<dbReference type="InterPro" id="IPR011234">
    <property type="entry name" value="Fumarylacetoacetase-like_C"/>
</dbReference>
<evidence type="ECO:0000259" key="3">
    <source>
        <dbReference type="Pfam" id="PF01557"/>
    </source>
</evidence>
<gene>
    <name evidence="4" type="ORF">MPLDJ20_20142</name>
</gene>
<dbReference type="PANTHER" id="PTHR42796:SF4">
    <property type="entry name" value="FUMARYLACETOACETATE HYDROLASE DOMAIN-CONTAINING PROTEIN 2A"/>
    <property type="match status" value="1"/>
</dbReference>